<feature type="domain" description="Sulfatase N-terminal" evidence="3">
    <location>
        <begin position="2"/>
        <end position="266"/>
    </location>
</feature>
<dbReference type="InterPro" id="IPR050738">
    <property type="entry name" value="Sulfatase"/>
</dbReference>
<evidence type="ECO:0000313" key="4">
    <source>
        <dbReference type="EMBL" id="GAH18505.1"/>
    </source>
</evidence>
<gene>
    <name evidence="4" type="ORF">S03H2_08364</name>
</gene>
<dbReference type="PANTHER" id="PTHR42693:SF53">
    <property type="entry name" value="ENDO-4-O-SULFATASE"/>
    <property type="match status" value="1"/>
</dbReference>
<feature type="non-terminal residue" evidence="4">
    <location>
        <position position="272"/>
    </location>
</feature>
<organism evidence="4">
    <name type="scientific">marine sediment metagenome</name>
    <dbReference type="NCBI Taxonomy" id="412755"/>
    <lineage>
        <taxon>unclassified sequences</taxon>
        <taxon>metagenomes</taxon>
        <taxon>ecological metagenomes</taxon>
    </lineage>
</organism>
<dbReference type="InterPro" id="IPR000917">
    <property type="entry name" value="Sulfatase_N"/>
</dbReference>
<dbReference type="SUPFAM" id="SSF53649">
    <property type="entry name" value="Alkaline phosphatase-like"/>
    <property type="match status" value="1"/>
</dbReference>
<dbReference type="EMBL" id="BARU01004056">
    <property type="protein sequence ID" value="GAH18505.1"/>
    <property type="molecule type" value="Genomic_DNA"/>
</dbReference>
<dbReference type="Pfam" id="PF00884">
    <property type="entry name" value="Sulfatase"/>
    <property type="match status" value="1"/>
</dbReference>
<evidence type="ECO:0000259" key="3">
    <source>
        <dbReference type="Pfam" id="PF00884"/>
    </source>
</evidence>
<accession>X1EDV1</accession>
<proteinExistence type="inferred from homology"/>
<dbReference type="AlphaFoldDB" id="X1EDV1"/>
<dbReference type="GO" id="GO:0004065">
    <property type="term" value="F:arylsulfatase activity"/>
    <property type="evidence" value="ECO:0007669"/>
    <property type="project" value="TreeGrafter"/>
</dbReference>
<comment type="similarity">
    <text evidence="1">Belongs to the sulfatase family.</text>
</comment>
<dbReference type="Gene3D" id="3.40.720.10">
    <property type="entry name" value="Alkaline Phosphatase, subunit A"/>
    <property type="match status" value="1"/>
</dbReference>
<dbReference type="InterPro" id="IPR017850">
    <property type="entry name" value="Alkaline_phosphatase_core_sf"/>
</dbReference>
<evidence type="ECO:0000256" key="2">
    <source>
        <dbReference type="ARBA" id="ARBA00022801"/>
    </source>
</evidence>
<keyword evidence="2" id="KW-0378">Hydrolase</keyword>
<dbReference type="PANTHER" id="PTHR42693">
    <property type="entry name" value="ARYLSULFATASE FAMILY MEMBER"/>
    <property type="match status" value="1"/>
</dbReference>
<sequence length="272" mass="30215">GCYGIKEVQSPNIERLALKGVRFANMFSTSAVCSPGRGALHTGRYPQSNGLMGLTHSPWWWHFKEGEKHTASILQDAGYETYLCGLQHVFGAGQAHKFGYQHVLTSKTEAENTVKLAAGFLRERQRTDNPFFLKVGFFEVHRKGGSFKHRKYEPNESVHIPKYLADTAVMREDLGRFQEDIRYFDSCVGRILDALEAGACGRSTLVIFTSDHGIPYPGAKWSIRDAGIEVPLVMYLPGSALSGGKVYQELISHVDVLPTLLDLIGVQKPSNL</sequence>
<name>X1EDV1_9ZZZZ</name>
<feature type="non-terminal residue" evidence="4">
    <location>
        <position position="1"/>
    </location>
</feature>
<comment type="caution">
    <text evidence="4">The sequence shown here is derived from an EMBL/GenBank/DDBJ whole genome shotgun (WGS) entry which is preliminary data.</text>
</comment>
<protein>
    <recommendedName>
        <fullName evidence="3">Sulfatase N-terminal domain-containing protein</fullName>
    </recommendedName>
</protein>
<evidence type="ECO:0000256" key="1">
    <source>
        <dbReference type="ARBA" id="ARBA00008779"/>
    </source>
</evidence>
<reference evidence="4" key="1">
    <citation type="journal article" date="2014" name="Front. Microbiol.">
        <title>High frequency of phylogenetically diverse reductive dehalogenase-homologous genes in deep subseafloor sedimentary metagenomes.</title>
        <authorList>
            <person name="Kawai M."/>
            <person name="Futagami T."/>
            <person name="Toyoda A."/>
            <person name="Takaki Y."/>
            <person name="Nishi S."/>
            <person name="Hori S."/>
            <person name="Arai W."/>
            <person name="Tsubouchi T."/>
            <person name="Morono Y."/>
            <person name="Uchiyama I."/>
            <person name="Ito T."/>
            <person name="Fujiyama A."/>
            <person name="Inagaki F."/>
            <person name="Takami H."/>
        </authorList>
    </citation>
    <scope>NUCLEOTIDE SEQUENCE</scope>
    <source>
        <strain evidence="4">Expedition CK06-06</strain>
    </source>
</reference>